<keyword evidence="1" id="KW-0812">Transmembrane</keyword>
<keyword evidence="1" id="KW-0472">Membrane</keyword>
<organism evidence="2 3">
    <name type="scientific">Hydrobacter penzbergensis</name>
    <dbReference type="NCBI Taxonomy" id="1235997"/>
    <lineage>
        <taxon>Bacteria</taxon>
        <taxon>Pseudomonadati</taxon>
        <taxon>Bacteroidota</taxon>
        <taxon>Chitinophagia</taxon>
        <taxon>Chitinophagales</taxon>
        <taxon>Chitinophagaceae</taxon>
        <taxon>Hydrobacter</taxon>
    </lineage>
</organism>
<name>A0A8X8IDE8_9BACT</name>
<dbReference type="EMBL" id="FNNO01000001">
    <property type="protein sequence ID" value="SDW10251.1"/>
    <property type="molecule type" value="Genomic_DNA"/>
</dbReference>
<keyword evidence="3" id="KW-1185">Reference proteome</keyword>
<reference evidence="2 3" key="1">
    <citation type="submission" date="2016-10" db="EMBL/GenBank/DDBJ databases">
        <authorList>
            <person name="Varghese N."/>
            <person name="Submissions S."/>
        </authorList>
    </citation>
    <scope>NUCLEOTIDE SEQUENCE [LARGE SCALE GENOMIC DNA]</scope>
    <source>
        <strain evidence="2 3">DSM 25353</strain>
    </source>
</reference>
<comment type="caution">
    <text evidence="2">The sequence shown here is derived from an EMBL/GenBank/DDBJ whole genome shotgun (WGS) entry which is preliminary data.</text>
</comment>
<keyword evidence="1" id="KW-1133">Transmembrane helix</keyword>
<dbReference type="Proteomes" id="UP000198711">
    <property type="component" value="Unassembled WGS sequence"/>
</dbReference>
<evidence type="ECO:0000313" key="3">
    <source>
        <dbReference type="Proteomes" id="UP000198711"/>
    </source>
</evidence>
<gene>
    <name evidence="2" type="ORF">SAMN05444410_101243</name>
</gene>
<proteinExistence type="predicted"/>
<evidence type="ECO:0000256" key="1">
    <source>
        <dbReference type="SAM" id="Phobius"/>
    </source>
</evidence>
<sequence>MNLLAAQSTLDVTNEGTLLVIGLIACIGVFALLLAKKEIKNVA</sequence>
<dbReference type="AlphaFoldDB" id="A0A8X8IDE8"/>
<feature type="transmembrane region" description="Helical" evidence="1">
    <location>
        <begin position="16"/>
        <end position="35"/>
    </location>
</feature>
<accession>A0A8X8IDE8</accession>
<protein>
    <submittedName>
        <fullName evidence="2">Uncharacterized protein</fullName>
    </submittedName>
</protein>
<dbReference type="RefSeq" id="WP_257574622.1">
    <property type="nucleotide sequence ID" value="NZ_FNNO01000001.1"/>
</dbReference>
<evidence type="ECO:0000313" key="2">
    <source>
        <dbReference type="EMBL" id="SDW10251.1"/>
    </source>
</evidence>